<evidence type="ECO:0000313" key="1">
    <source>
        <dbReference type="EMBL" id="RRT40312.1"/>
    </source>
</evidence>
<dbReference type="AlphaFoldDB" id="A0A426XLI3"/>
<organism evidence="1 2">
    <name type="scientific">Ensete ventricosum</name>
    <name type="common">Abyssinian banana</name>
    <name type="synonym">Musa ensete</name>
    <dbReference type="NCBI Taxonomy" id="4639"/>
    <lineage>
        <taxon>Eukaryota</taxon>
        <taxon>Viridiplantae</taxon>
        <taxon>Streptophyta</taxon>
        <taxon>Embryophyta</taxon>
        <taxon>Tracheophyta</taxon>
        <taxon>Spermatophyta</taxon>
        <taxon>Magnoliopsida</taxon>
        <taxon>Liliopsida</taxon>
        <taxon>Zingiberales</taxon>
        <taxon>Musaceae</taxon>
        <taxon>Ensete</taxon>
    </lineage>
</organism>
<proteinExistence type="predicted"/>
<accession>A0A426XLI3</accession>
<gene>
    <name evidence="1" type="ORF">B296_00058602</name>
</gene>
<name>A0A426XLI3_ENSVE</name>
<dbReference type="EMBL" id="AMZH03019471">
    <property type="protein sequence ID" value="RRT40312.1"/>
    <property type="molecule type" value="Genomic_DNA"/>
</dbReference>
<sequence>MWSNFDVDSIVTTHWLVGVRKNYFIPPEYELHAPLSGEHPYDAFSSGFSLSIDALEVGLRSYGGSFSLLWVKNINEVWLVEAGLSSTPRGMLSHLLFMTSAEKGKGIVELEDVPKWGYIIRELCEVEDRARADKYFASIMIQLKSVDNEDPLVPRWGHLRVVPSVANKDLKLSVNQELVTTTKHRVKEWEDETKKLWTELESLRTQQRELEQEVGVLRSILDGA</sequence>
<comment type="caution">
    <text evidence="1">The sequence shown here is derived from an EMBL/GenBank/DDBJ whole genome shotgun (WGS) entry which is preliminary data.</text>
</comment>
<evidence type="ECO:0000313" key="2">
    <source>
        <dbReference type="Proteomes" id="UP000287651"/>
    </source>
</evidence>
<reference evidence="1 2" key="1">
    <citation type="journal article" date="2014" name="Agronomy (Basel)">
        <title>A Draft Genome Sequence for Ensete ventricosum, the Drought-Tolerant Tree Against Hunger.</title>
        <authorList>
            <person name="Harrison J."/>
            <person name="Moore K.A."/>
            <person name="Paszkiewicz K."/>
            <person name="Jones T."/>
            <person name="Grant M."/>
            <person name="Ambacheew D."/>
            <person name="Muzemil S."/>
            <person name="Studholme D.J."/>
        </authorList>
    </citation>
    <scope>NUCLEOTIDE SEQUENCE [LARGE SCALE GENOMIC DNA]</scope>
</reference>
<dbReference type="Proteomes" id="UP000287651">
    <property type="component" value="Unassembled WGS sequence"/>
</dbReference>
<protein>
    <submittedName>
        <fullName evidence="1">Uncharacterized protein</fullName>
    </submittedName>
</protein>